<feature type="compositionally biased region" description="Pro residues" evidence="1">
    <location>
        <begin position="165"/>
        <end position="194"/>
    </location>
</feature>
<protein>
    <submittedName>
        <fullName evidence="4">SH3 domain-containing protein</fullName>
    </submittedName>
</protein>
<evidence type="ECO:0000256" key="1">
    <source>
        <dbReference type="SAM" id="MobiDB-lite"/>
    </source>
</evidence>
<feature type="region of interest" description="Disordered" evidence="1">
    <location>
        <begin position="137"/>
        <end position="264"/>
    </location>
</feature>
<name>A0ABW0JHX1_9GAMM</name>
<feature type="chain" id="PRO_5047461186" evidence="2">
    <location>
        <begin position="28"/>
        <end position="264"/>
    </location>
</feature>
<dbReference type="Pfam" id="PF08239">
    <property type="entry name" value="SH3_3"/>
    <property type="match status" value="1"/>
</dbReference>
<evidence type="ECO:0000256" key="2">
    <source>
        <dbReference type="SAM" id="SignalP"/>
    </source>
</evidence>
<keyword evidence="2" id="KW-0732">Signal</keyword>
<dbReference type="Gene3D" id="2.30.30.40">
    <property type="entry name" value="SH3 Domains"/>
    <property type="match status" value="1"/>
</dbReference>
<comment type="caution">
    <text evidence="4">The sequence shown here is derived from an EMBL/GenBank/DDBJ whole genome shotgun (WGS) entry which is preliminary data.</text>
</comment>
<feature type="compositionally biased region" description="Basic and acidic residues" evidence="1">
    <location>
        <begin position="253"/>
        <end position="264"/>
    </location>
</feature>
<evidence type="ECO:0000313" key="5">
    <source>
        <dbReference type="Proteomes" id="UP001596013"/>
    </source>
</evidence>
<sequence>MKRLIRSAWISLSLASVSLAASALAHAADGYVTGNVSLRAGPAPDYPLIALIPAGTEVDVLGCTEAWEWCDVIAYGNRGWIAGNYVEYEYEDRPVLLPVYGARIGIPIVTFVIGNYWDSHYRGRPFYRERSRWYRRPIPRRPPPPPVRHPYRPPPHGSPGHGRPPANPPRPISHRPVPGPITPPPGLRPVPGNRPKPSGARPGRDESANRPAGHTMPRPARPTGSAAVPASHRPEPSAGHVLPAGRPSKGKAKAGDEKGDRDKH</sequence>
<evidence type="ECO:0000259" key="3">
    <source>
        <dbReference type="SMART" id="SM00287"/>
    </source>
</evidence>
<keyword evidence="5" id="KW-1185">Reference proteome</keyword>
<accession>A0ABW0JHX1</accession>
<feature type="compositionally biased region" description="Pro residues" evidence="1">
    <location>
        <begin position="140"/>
        <end position="157"/>
    </location>
</feature>
<proteinExistence type="predicted"/>
<dbReference type="Proteomes" id="UP001596013">
    <property type="component" value="Unassembled WGS sequence"/>
</dbReference>
<feature type="signal peptide" evidence="2">
    <location>
        <begin position="1"/>
        <end position="27"/>
    </location>
</feature>
<dbReference type="EMBL" id="JBHSMK010000002">
    <property type="protein sequence ID" value="MFC5435538.1"/>
    <property type="molecule type" value="Genomic_DNA"/>
</dbReference>
<organism evidence="4 5">
    <name type="scientific">Rhodanobacter umsongensis</name>
    <dbReference type="NCBI Taxonomy" id="633153"/>
    <lineage>
        <taxon>Bacteria</taxon>
        <taxon>Pseudomonadati</taxon>
        <taxon>Pseudomonadota</taxon>
        <taxon>Gammaproteobacteria</taxon>
        <taxon>Lysobacterales</taxon>
        <taxon>Rhodanobacteraceae</taxon>
        <taxon>Rhodanobacter</taxon>
    </lineage>
</organism>
<evidence type="ECO:0000313" key="4">
    <source>
        <dbReference type="EMBL" id="MFC5435538.1"/>
    </source>
</evidence>
<reference evidence="5" key="1">
    <citation type="journal article" date="2019" name="Int. J. Syst. Evol. Microbiol.">
        <title>The Global Catalogue of Microorganisms (GCM) 10K type strain sequencing project: providing services to taxonomists for standard genome sequencing and annotation.</title>
        <authorList>
            <consortium name="The Broad Institute Genomics Platform"/>
            <consortium name="The Broad Institute Genome Sequencing Center for Infectious Disease"/>
            <person name="Wu L."/>
            <person name="Ma J."/>
        </authorList>
    </citation>
    <scope>NUCLEOTIDE SEQUENCE [LARGE SCALE GENOMIC DNA]</scope>
    <source>
        <strain evidence="5">JCM 17130</strain>
    </source>
</reference>
<feature type="domain" description="SH3b" evidence="3">
    <location>
        <begin position="27"/>
        <end position="90"/>
    </location>
</feature>
<dbReference type="InterPro" id="IPR003646">
    <property type="entry name" value="SH3-like_bac-type"/>
</dbReference>
<dbReference type="SMART" id="SM00287">
    <property type="entry name" value="SH3b"/>
    <property type="match status" value="1"/>
</dbReference>
<dbReference type="RefSeq" id="WP_377301932.1">
    <property type="nucleotide sequence ID" value="NZ_JBHSMK010000002.1"/>
</dbReference>
<gene>
    <name evidence="4" type="ORF">ACFPME_03165</name>
</gene>